<dbReference type="GO" id="GO:0019464">
    <property type="term" value="P:glycine decarboxylation via glycine cleavage system"/>
    <property type="evidence" value="ECO:0007669"/>
    <property type="project" value="UniProtKB-UniRule"/>
</dbReference>
<dbReference type="GO" id="GO:0009249">
    <property type="term" value="P:protein lipoylation"/>
    <property type="evidence" value="ECO:0007669"/>
    <property type="project" value="TreeGrafter"/>
</dbReference>
<evidence type="ECO:0000256" key="2">
    <source>
        <dbReference type="HAMAP-Rule" id="MF_00272"/>
    </source>
</evidence>
<keyword evidence="5" id="KW-1185">Reference proteome</keyword>
<dbReference type="InterPro" id="IPR000089">
    <property type="entry name" value="Biotin_lipoyl"/>
</dbReference>
<evidence type="ECO:0000313" key="5">
    <source>
        <dbReference type="Proteomes" id="UP000032233"/>
    </source>
</evidence>
<feature type="modified residue" description="N6-lipoyllysine" evidence="2">
    <location>
        <position position="68"/>
    </location>
</feature>
<comment type="subunit">
    <text evidence="2">The glycine cleavage system is composed of four proteins: P, T, L and H.</text>
</comment>
<comment type="similarity">
    <text evidence="2">Belongs to the GcvH family.</text>
</comment>
<evidence type="ECO:0000313" key="4">
    <source>
        <dbReference type="EMBL" id="KIX11100.1"/>
    </source>
</evidence>
<dbReference type="EMBL" id="AZAC01000067">
    <property type="protein sequence ID" value="KIX11100.1"/>
    <property type="molecule type" value="Genomic_DNA"/>
</dbReference>
<dbReference type="STRING" id="1429043.X474_25600"/>
<dbReference type="CDD" id="cd06848">
    <property type="entry name" value="GCS_H"/>
    <property type="match status" value="1"/>
</dbReference>
<dbReference type="Proteomes" id="UP000032233">
    <property type="component" value="Unassembled WGS sequence"/>
</dbReference>
<dbReference type="InParanoid" id="A0A0D2JNN4"/>
<name>A0A0D2JNN4_9BACT</name>
<dbReference type="OrthoDB" id="9796712at2"/>
<gene>
    <name evidence="2" type="primary">gcvH</name>
    <name evidence="4" type="ORF">X474_25600</name>
</gene>
<feature type="domain" description="Lipoyl-binding" evidence="3">
    <location>
        <begin position="27"/>
        <end position="109"/>
    </location>
</feature>
<dbReference type="InterPro" id="IPR033753">
    <property type="entry name" value="GCV_H/Fam206"/>
</dbReference>
<proteinExistence type="inferred from homology"/>
<dbReference type="HAMAP" id="MF_00272">
    <property type="entry name" value="GcvH"/>
    <property type="match status" value="1"/>
</dbReference>
<dbReference type="InterPro" id="IPR002930">
    <property type="entry name" value="GCV_H"/>
</dbReference>
<reference evidence="4 5" key="1">
    <citation type="submission" date="2013-11" db="EMBL/GenBank/DDBJ databases">
        <title>Metagenomic analysis of a methanogenic consortium involved in long chain n-alkane degradation.</title>
        <authorList>
            <person name="Davidova I.A."/>
            <person name="Callaghan A.V."/>
            <person name="Wawrik B."/>
            <person name="Pruitt S."/>
            <person name="Marks C."/>
            <person name="Duncan K.E."/>
            <person name="Suflita J.M."/>
        </authorList>
    </citation>
    <scope>NUCLEOTIDE SEQUENCE [LARGE SCALE GENOMIC DNA]</scope>
    <source>
        <strain evidence="4 5">SPR</strain>
    </source>
</reference>
<comment type="caution">
    <text evidence="4">The sequence shown here is derived from an EMBL/GenBank/DDBJ whole genome shotgun (WGS) entry which is preliminary data.</text>
</comment>
<dbReference type="RefSeq" id="WP_044352333.1">
    <property type="nucleotide sequence ID" value="NZ_AZAC01000067.1"/>
</dbReference>
<dbReference type="NCBIfam" id="NF002270">
    <property type="entry name" value="PRK01202.1"/>
    <property type="match status" value="1"/>
</dbReference>
<protein>
    <recommendedName>
        <fullName evidence="2">Glycine cleavage system H protein</fullName>
    </recommendedName>
</protein>
<dbReference type="PANTHER" id="PTHR11715">
    <property type="entry name" value="GLYCINE CLEAVAGE SYSTEM H PROTEIN"/>
    <property type="match status" value="1"/>
</dbReference>
<dbReference type="Gene3D" id="2.40.50.100">
    <property type="match status" value="1"/>
</dbReference>
<dbReference type="GO" id="GO:0005829">
    <property type="term" value="C:cytosol"/>
    <property type="evidence" value="ECO:0007669"/>
    <property type="project" value="TreeGrafter"/>
</dbReference>
<keyword evidence="1 2" id="KW-0450">Lipoyl</keyword>
<dbReference type="SUPFAM" id="SSF51230">
    <property type="entry name" value="Single hybrid motif"/>
    <property type="match status" value="1"/>
</dbReference>
<comment type="cofactor">
    <cofactor evidence="2">
        <name>(R)-lipoate</name>
        <dbReference type="ChEBI" id="CHEBI:83088"/>
    </cofactor>
    <text evidence="2">Binds 1 lipoyl cofactor covalently.</text>
</comment>
<dbReference type="PROSITE" id="PS50968">
    <property type="entry name" value="BIOTINYL_LIPOYL"/>
    <property type="match status" value="1"/>
</dbReference>
<evidence type="ECO:0000256" key="1">
    <source>
        <dbReference type="ARBA" id="ARBA00022823"/>
    </source>
</evidence>
<organism evidence="4 5">
    <name type="scientific">Dethiosulfatarculus sandiegensis</name>
    <dbReference type="NCBI Taxonomy" id="1429043"/>
    <lineage>
        <taxon>Bacteria</taxon>
        <taxon>Pseudomonadati</taxon>
        <taxon>Thermodesulfobacteriota</taxon>
        <taxon>Desulfarculia</taxon>
        <taxon>Desulfarculales</taxon>
        <taxon>Desulfarculaceae</taxon>
        <taxon>Dethiosulfatarculus</taxon>
    </lineage>
</organism>
<sequence>MKFEGYELPEDLYYDENHCWVRKEGDLLVIGMDEFGQQLAGDIVYVQMPPDGKKVKKGKSFAKLESGKWLGKIISPVDGVLEEPNEDLEINPGMINEDCYGEGWMYKLRPKSLDGLEDLIHGEEAIAAWMKEEVKKYAE</sequence>
<comment type="function">
    <text evidence="2">The glycine cleavage system catalyzes the degradation of glycine. The H protein shuttles the methylamine group of glycine from the P protein to the T protein.</text>
</comment>
<accession>A0A0D2JNN4</accession>
<dbReference type="PANTHER" id="PTHR11715:SF3">
    <property type="entry name" value="GLYCINE CLEAVAGE SYSTEM H PROTEIN-RELATED"/>
    <property type="match status" value="1"/>
</dbReference>
<dbReference type="Pfam" id="PF01597">
    <property type="entry name" value="GCV_H"/>
    <property type="match status" value="1"/>
</dbReference>
<dbReference type="AlphaFoldDB" id="A0A0D2JNN4"/>
<evidence type="ECO:0000259" key="3">
    <source>
        <dbReference type="PROSITE" id="PS50968"/>
    </source>
</evidence>
<dbReference type="GO" id="GO:0005960">
    <property type="term" value="C:glycine cleavage complex"/>
    <property type="evidence" value="ECO:0007669"/>
    <property type="project" value="InterPro"/>
</dbReference>
<dbReference type="InterPro" id="IPR011053">
    <property type="entry name" value="Single_hybrid_motif"/>
</dbReference>